<dbReference type="InterPro" id="IPR050314">
    <property type="entry name" value="Glycosyl_Hydrlase_18"/>
</dbReference>
<dbReference type="PANTHER" id="PTHR11177">
    <property type="entry name" value="CHITINASE"/>
    <property type="match status" value="1"/>
</dbReference>
<feature type="domain" description="GH18" evidence="1">
    <location>
        <begin position="1"/>
        <end position="318"/>
    </location>
</feature>
<organism evidence="2 3">
    <name type="scientific">Amblyomma americanum</name>
    <name type="common">Lone star tick</name>
    <dbReference type="NCBI Taxonomy" id="6943"/>
    <lineage>
        <taxon>Eukaryota</taxon>
        <taxon>Metazoa</taxon>
        <taxon>Ecdysozoa</taxon>
        <taxon>Arthropoda</taxon>
        <taxon>Chelicerata</taxon>
        <taxon>Arachnida</taxon>
        <taxon>Acari</taxon>
        <taxon>Parasitiformes</taxon>
        <taxon>Ixodida</taxon>
        <taxon>Ixodoidea</taxon>
        <taxon>Ixodidae</taxon>
        <taxon>Amblyomminae</taxon>
        <taxon>Amblyomma</taxon>
    </lineage>
</organism>
<gene>
    <name evidence="2" type="ORF">V5799_016776</name>
</gene>
<dbReference type="GO" id="GO:0004568">
    <property type="term" value="F:chitinase activity"/>
    <property type="evidence" value="ECO:0007669"/>
    <property type="project" value="TreeGrafter"/>
</dbReference>
<name>A0AAQ4F4W1_AMBAM</name>
<sequence length="326" mass="37331">MSRPSPMDYRVSDIPGHMCSHVTLAFVTINSETFEMESSMSTYVNNTGLYQEFTSIKKRYSHIKTLISVGGWEYGHSVFSTMVRRSSSRRKFVKSAVRWMRQYGFDGLDISWQYPGTMVRGGSQGDKENFVLVMKELRAEFEKYDFMLTTTIPIDPMLLKTGFNVAALSRYVDWFNVFTHDLRGTWTGYTDVHSPLRRRCFDRGQYAALNAEDGLNRLVKLGAPKKKLMLGIPFYGRSYTLQDPRRHSLAAPTRRDVHAVPGPFVMSDEILAYYEVDFVLEKDYGGVMVFNVDMDDFKGACGVKNPLLNAICRKFNEGRLIDPRIG</sequence>
<protein>
    <recommendedName>
        <fullName evidence="1">GH18 domain-containing protein</fullName>
    </recommendedName>
</protein>
<dbReference type="SMART" id="SM00636">
    <property type="entry name" value="Glyco_18"/>
    <property type="match status" value="1"/>
</dbReference>
<dbReference type="GO" id="GO:0005576">
    <property type="term" value="C:extracellular region"/>
    <property type="evidence" value="ECO:0007669"/>
    <property type="project" value="TreeGrafter"/>
</dbReference>
<dbReference type="Gene3D" id="3.20.20.80">
    <property type="entry name" value="Glycosidases"/>
    <property type="match status" value="1"/>
</dbReference>
<evidence type="ECO:0000313" key="2">
    <source>
        <dbReference type="EMBL" id="KAK8781883.1"/>
    </source>
</evidence>
<dbReference type="InterPro" id="IPR001223">
    <property type="entry name" value="Glyco_hydro18_cat"/>
</dbReference>
<dbReference type="Pfam" id="PF00704">
    <property type="entry name" value="Glyco_hydro_18"/>
    <property type="match status" value="1"/>
</dbReference>
<dbReference type="PROSITE" id="PS51910">
    <property type="entry name" value="GH18_2"/>
    <property type="match status" value="1"/>
</dbReference>
<dbReference type="EMBL" id="JARKHS020007240">
    <property type="protein sequence ID" value="KAK8781883.1"/>
    <property type="molecule type" value="Genomic_DNA"/>
</dbReference>
<keyword evidence="3" id="KW-1185">Reference proteome</keyword>
<dbReference type="PANTHER" id="PTHR11177:SF144">
    <property type="entry name" value="CHITINASE 5"/>
    <property type="match status" value="1"/>
</dbReference>
<dbReference type="InterPro" id="IPR017853">
    <property type="entry name" value="GH"/>
</dbReference>
<evidence type="ECO:0000313" key="3">
    <source>
        <dbReference type="Proteomes" id="UP001321473"/>
    </source>
</evidence>
<dbReference type="SUPFAM" id="SSF51445">
    <property type="entry name" value="(Trans)glycosidases"/>
    <property type="match status" value="1"/>
</dbReference>
<evidence type="ECO:0000259" key="1">
    <source>
        <dbReference type="PROSITE" id="PS51910"/>
    </source>
</evidence>
<accession>A0AAQ4F4W1</accession>
<dbReference type="AlphaFoldDB" id="A0AAQ4F4W1"/>
<dbReference type="FunFam" id="3.20.20.80:FF:000566">
    <property type="entry name" value="Chitinase, putative"/>
    <property type="match status" value="1"/>
</dbReference>
<dbReference type="GO" id="GO:0005975">
    <property type="term" value="P:carbohydrate metabolic process"/>
    <property type="evidence" value="ECO:0007669"/>
    <property type="project" value="InterPro"/>
</dbReference>
<dbReference type="GO" id="GO:0006032">
    <property type="term" value="P:chitin catabolic process"/>
    <property type="evidence" value="ECO:0007669"/>
    <property type="project" value="TreeGrafter"/>
</dbReference>
<dbReference type="GO" id="GO:0008061">
    <property type="term" value="F:chitin binding"/>
    <property type="evidence" value="ECO:0007669"/>
    <property type="project" value="InterPro"/>
</dbReference>
<dbReference type="InterPro" id="IPR011583">
    <property type="entry name" value="Chitinase_II/V-like_cat"/>
</dbReference>
<comment type="caution">
    <text evidence="2">The sequence shown here is derived from an EMBL/GenBank/DDBJ whole genome shotgun (WGS) entry which is preliminary data.</text>
</comment>
<reference evidence="2 3" key="1">
    <citation type="journal article" date="2023" name="Arcadia Sci">
        <title>De novo assembly of a long-read Amblyomma americanum tick genome.</title>
        <authorList>
            <person name="Chou S."/>
            <person name="Poskanzer K.E."/>
            <person name="Rollins M."/>
            <person name="Thuy-Boun P.S."/>
        </authorList>
    </citation>
    <scope>NUCLEOTIDE SEQUENCE [LARGE SCALE GENOMIC DNA]</scope>
    <source>
        <strain evidence="2">F_SG_1</strain>
        <tissue evidence="2">Salivary glands</tissue>
    </source>
</reference>
<proteinExistence type="predicted"/>
<dbReference type="Proteomes" id="UP001321473">
    <property type="component" value="Unassembled WGS sequence"/>
</dbReference>